<dbReference type="PANTHER" id="PTHR33112:SF16">
    <property type="entry name" value="HETEROKARYON INCOMPATIBILITY DOMAIN-CONTAINING PROTEIN"/>
    <property type="match status" value="1"/>
</dbReference>
<accession>A0A7C8M286</accession>
<evidence type="ECO:0000259" key="1">
    <source>
        <dbReference type="Pfam" id="PF06985"/>
    </source>
</evidence>
<evidence type="ECO:0000313" key="3">
    <source>
        <dbReference type="Proteomes" id="UP000481861"/>
    </source>
</evidence>
<dbReference type="PANTHER" id="PTHR33112">
    <property type="entry name" value="DOMAIN PROTEIN, PUTATIVE-RELATED"/>
    <property type="match status" value="1"/>
</dbReference>
<dbReference type="Proteomes" id="UP000481861">
    <property type="component" value="Unassembled WGS sequence"/>
</dbReference>
<evidence type="ECO:0000313" key="2">
    <source>
        <dbReference type="EMBL" id="KAF2865421.1"/>
    </source>
</evidence>
<protein>
    <submittedName>
        <fullName evidence="2">Heterokaryon incompatibility protein-domain-containing protein</fullName>
    </submittedName>
</protein>
<dbReference type="AlphaFoldDB" id="A0A7C8M286"/>
<reference evidence="2 3" key="1">
    <citation type="submission" date="2020-01" db="EMBL/GenBank/DDBJ databases">
        <authorList>
            <consortium name="DOE Joint Genome Institute"/>
            <person name="Haridas S."/>
            <person name="Albert R."/>
            <person name="Binder M."/>
            <person name="Bloem J."/>
            <person name="Labutti K."/>
            <person name="Salamov A."/>
            <person name="Andreopoulos B."/>
            <person name="Baker S.E."/>
            <person name="Barry K."/>
            <person name="Bills G."/>
            <person name="Bluhm B.H."/>
            <person name="Cannon C."/>
            <person name="Castanera R."/>
            <person name="Culley D.E."/>
            <person name="Daum C."/>
            <person name="Ezra D."/>
            <person name="Gonzalez J.B."/>
            <person name="Henrissat B."/>
            <person name="Kuo A."/>
            <person name="Liang C."/>
            <person name="Lipzen A."/>
            <person name="Lutzoni F."/>
            <person name="Magnuson J."/>
            <person name="Mondo S."/>
            <person name="Nolan M."/>
            <person name="Ohm R."/>
            <person name="Pangilinan J."/>
            <person name="Park H.-J.H."/>
            <person name="Ramirez L."/>
            <person name="Alfaro M."/>
            <person name="Sun H."/>
            <person name="Tritt A."/>
            <person name="Yoshinaga Y."/>
            <person name="Zwiers L.-H.L."/>
            <person name="Turgeon B.G."/>
            <person name="Goodwin S.B."/>
            <person name="Spatafora J.W."/>
            <person name="Crous P.W."/>
            <person name="Grigoriev I.V."/>
        </authorList>
    </citation>
    <scope>NUCLEOTIDE SEQUENCE [LARGE SCALE GENOMIC DNA]</scope>
    <source>
        <strain evidence="2 3">CBS 611.86</strain>
    </source>
</reference>
<name>A0A7C8M286_9PLEO</name>
<feature type="domain" description="Heterokaryon incompatibility" evidence="1">
    <location>
        <begin position="203"/>
        <end position="347"/>
    </location>
</feature>
<comment type="caution">
    <text evidence="2">The sequence shown here is derived from an EMBL/GenBank/DDBJ whole genome shotgun (WGS) entry which is preliminary data.</text>
</comment>
<sequence>MEHHSCRHCERIGPITIPDSMSLQHIDDIDLNDISHGIAEGCTFFKWVMAEFTEIHEQSLDVPHSSVAVLDEETRKVLPQDLKFCAKVGFIGSRRVALVQIGLWNTVENAPYYERDGLSLELAVSEDSSLSSGISTRPIKASPNTPESYELASSWISNCRHDHQQNPTNLPKFVPTRLLRISADNGDIDARIVHTKYDENYSYLALSYCWGGDQEHKTTQRRLQETDGCVNVASTPKTIRDAITVTINIGYHYLWVDSICIIQDDDHDKATEIGMMSSIFSHAVLTIAAFFPTNVREGFLQERKLHDIFELHTRHIGGEESSKAYAIPRPYYDPADALATRGWCFQERILSTRILEYRRHQIHFLCSMGCNFSDGWLLSGQKGRPSISDALVGYNTLDESQLHETWEKLVGNYTGLKLKFPEDRILAISGVAQRLDDLRSSGEKDLYLAGHWLSRLPEALLWYLWRFSLEEPEISFFVEEEFLFDELSKKRKPTWSWTSLDYRINYDKTGNCNAKQDFELVDYIYELQTPSARCGAVKDAILTVKGRVKSAWCYTASLGKGSGAISIQLRADIHGEQMAVVCLDALCPELKDVGGSKQVYVLEVHPPLNCTCLRLARGLILEEESRTGTRRRFSRLGVFIVFGPLDASGHLVRPEELIRFFGDCERDIVDLV</sequence>
<gene>
    <name evidence="2" type="ORF">BDV95DRAFT_586369</name>
</gene>
<dbReference type="Pfam" id="PF06985">
    <property type="entry name" value="HET"/>
    <property type="match status" value="1"/>
</dbReference>
<proteinExistence type="predicted"/>
<organism evidence="2 3">
    <name type="scientific">Massariosphaeria phaeospora</name>
    <dbReference type="NCBI Taxonomy" id="100035"/>
    <lineage>
        <taxon>Eukaryota</taxon>
        <taxon>Fungi</taxon>
        <taxon>Dikarya</taxon>
        <taxon>Ascomycota</taxon>
        <taxon>Pezizomycotina</taxon>
        <taxon>Dothideomycetes</taxon>
        <taxon>Pleosporomycetidae</taxon>
        <taxon>Pleosporales</taxon>
        <taxon>Pleosporales incertae sedis</taxon>
        <taxon>Massariosphaeria</taxon>
    </lineage>
</organism>
<dbReference type="InterPro" id="IPR010730">
    <property type="entry name" value="HET"/>
</dbReference>
<dbReference type="OrthoDB" id="5125733at2759"/>
<keyword evidence="3" id="KW-1185">Reference proteome</keyword>
<dbReference type="EMBL" id="JAADJZ010000033">
    <property type="protein sequence ID" value="KAF2865421.1"/>
    <property type="molecule type" value="Genomic_DNA"/>
</dbReference>